<evidence type="ECO:0000256" key="1">
    <source>
        <dbReference type="SAM" id="MobiDB-lite"/>
    </source>
</evidence>
<name>A0A2T3HKA1_9SPHI</name>
<dbReference type="OrthoDB" id="773200at2"/>
<proteinExistence type="predicted"/>
<feature type="compositionally biased region" description="Polar residues" evidence="1">
    <location>
        <begin position="1"/>
        <end position="11"/>
    </location>
</feature>
<sequence length="120" mass="13067">MTVMQNESQQNPEEEIPNMDQFQVGRAPAEEKQLDDDGNSNVTGTNAEENEYTPGEVEYADGEGTRLDEEIAGGDGPLTDAEVAGDDGAYDEDEDTDLSEDSDLDDDMGLEGQDLDEEEK</sequence>
<dbReference type="AlphaFoldDB" id="A0A2T3HKA1"/>
<dbReference type="Proteomes" id="UP000240912">
    <property type="component" value="Unassembled WGS sequence"/>
</dbReference>
<reference evidence="2 3" key="1">
    <citation type="submission" date="2018-03" db="EMBL/GenBank/DDBJ databases">
        <authorList>
            <person name="Keele B.F."/>
        </authorList>
    </citation>
    <scope>NUCLEOTIDE SEQUENCE [LARGE SCALE GENOMIC DNA]</scope>
    <source>
        <strain evidence="2 3">YL28-9</strain>
    </source>
</reference>
<comment type="caution">
    <text evidence="2">The sequence shown here is derived from an EMBL/GenBank/DDBJ whole genome shotgun (WGS) entry which is preliminary data.</text>
</comment>
<accession>A0A2T3HKA1</accession>
<evidence type="ECO:0000313" key="3">
    <source>
        <dbReference type="Proteomes" id="UP000240912"/>
    </source>
</evidence>
<protein>
    <submittedName>
        <fullName evidence="2">Uncharacterized protein</fullName>
    </submittedName>
</protein>
<organism evidence="2 3">
    <name type="scientific">Pedobacter yulinensis</name>
    <dbReference type="NCBI Taxonomy" id="2126353"/>
    <lineage>
        <taxon>Bacteria</taxon>
        <taxon>Pseudomonadati</taxon>
        <taxon>Bacteroidota</taxon>
        <taxon>Sphingobacteriia</taxon>
        <taxon>Sphingobacteriales</taxon>
        <taxon>Sphingobacteriaceae</taxon>
        <taxon>Pedobacter</taxon>
    </lineage>
</organism>
<gene>
    <name evidence="2" type="ORF">C7T94_09210</name>
</gene>
<keyword evidence="3" id="KW-1185">Reference proteome</keyword>
<dbReference type="EMBL" id="PYLS01000005">
    <property type="protein sequence ID" value="PST82811.1"/>
    <property type="molecule type" value="Genomic_DNA"/>
</dbReference>
<feature type="compositionally biased region" description="Acidic residues" evidence="1">
    <location>
        <begin position="83"/>
        <end position="120"/>
    </location>
</feature>
<feature type="region of interest" description="Disordered" evidence="1">
    <location>
        <begin position="1"/>
        <end position="120"/>
    </location>
</feature>
<evidence type="ECO:0000313" key="2">
    <source>
        <dbReference type="EMBL" id="PST82811.1"/>
    </source>
</evidence>